<dbReference type="InterPro" id="IPR027417">
    <property type="entry name" value="P-loop_NTPase"/>
</dbReference>
<dbReference type="PROSITE" id="PS50930">
    <property type="entry name" value="HTH_LYTTR"/>
    <property type="match status" value="1"/>
</dbReference>
<dbReference type="KEGG" id="vie:OL234_03795"/>
<dbReference type="AlphaFoldDB" id="A0AAF0CW12"/>
<feature type="domain" description="ABC transporter" evidence="1">
    <location>
        <begin position="4"/>
        <end position="219"/>
    </location>
</feature>
<evidence type="ECO:0000313" key="3">
    <source>
        <dbReference type="EMBL" id="WEG74030.1"/>
    </source>
</evidence>
<dbReference type="PROSITE" id="PS50893">
    <property type="entry name" value="ABC_TRANSPORTER_2"/>
    <property type="match status" value="1"/>
</dbReference>
<evidence type="ECO:0000259" key="2">
    <source>
        <dbReference type="PROSITE" id="PS50930"/>
    </source>
</evidence>
<dbReference type="GO" id="GO:0003677">
    <property type="term" value="F:DNA binding"/>
    <property type="evidence" value="ECO:0007669"/>
    <property type="project" value="UniProtKB-KW"/>
</dbReference>
<protein>
    <submittedName>
        <fullName evidence="3">LytTR family transcriptional regulator DNA-binding domain-containing protein</fullName>
    </submittedName>
</protein>
<dbReference type="Gene3D" id="2.40.50.1020">
    <property type="entry name" value="LytTr DNA-binding domain"/>
    <property type="match status" value="1"/>
</dbReference>
<dbReference type="RefSeq" id="WP_275469829.1">
    <property type="nucleotide sequence ID" value="NZ_CP110232.1"/>
</dbReference>
<sequence length="320" mass="37370">MNILNINNVTKNYKGSPILNSVNLTIKKGDITWIQVENAISKTLISIFSNQESVTSGEIINESSKTIYIYSEDKYYEKLSVNCFINFCDEVNIGASFNKEKLFNLFFLSDVRYERISKLNLGQIRRVQLLASFIRHGDLFLIQNPLLDLTVNQVKMYLNCLEILSSYDISVIIFLPTIEMLEEFKCDKLLLLNEQRKFIEIKQIQNKNEITKILSKKNGVTYFINPSDINFIEVINSICYIYLDESTYETTYSISELEQKLEHFGFFRSHRSYLINFQKVIEMRSYTKNSSTLVLSDKNNSQVPLSKNKMSVLKEQFNWI</sequence>
<dbReference type="SUPFAM" id="SSF52540">
    <property type="entry name" value="P-loop containing nucleoside triphosphate hydrolases"/>
    <property type="match status" value="1"/>
</dbReference>
<dbReference type="InterPro" id="IPR007492">
    <property type="entry name" value="LytTR_DNA-bd_dom"/>
</dbReference>
<dbReference type="PANTHER" id="PTHR37299:SF1">
    <property type="entry name" value="STAGE 0 SPORULATION PROTEIN A HOMOLOG"/>
    <property type="match status" value="1"/>
</dbReference>
<dbReference type="GO" id="GO:0005524">
    <property type="term" value="F:ATP binding"/>
    <property type="evidence" value="ECO:0007669"/>
    <property type="project" value="InterPro"/>
</dbReference>
<dbReference type="GO" id="GO:0000156">
    <property type="term" value="F:phosphorelay response regulator activity"/>
    <property type="evidence" value="ECO:0007669"/>
    <property type="project" value="InterPro"/>
</dbReference>
<evidence type="ECO:0000313" key="4">
    <source>
        <dbReference type="Proteomes" id="UP001179647"/>
    </source>
</evidence>
<evidence type="ECO:0000259" key="1">
    <source>
        <dbReference type="PROSITE" id="PS50893"/>
    </source>
</evidence>
<accession>A0AAF0CW12</accession>
<dbReference type="InterPro" id="IPR003439">
    <property type="entry name" value="ABC_transporter-like_ATP-bd"/>
</dbReference>
<name>A0AAF0CW12_9ENTE</name>
<dbReference type="PIRSF" id="PIRSF036612">
    <property type="entry name" value="ABC_ATP_LytTR"/>
    <property type="match status" value="1"/>
</dbReference>
<dbReference type="GO" id="GO:0016887">
    <property type="term" value="F:ATP hydrolysis activity"/>
    <property type="evidence" value="ECO:0007669"/>
    <property type="project" value="InterPro"/>
</dbReference>
<feature type="domain" description="HTH LytTR-type" evidence="2">
    <location>
        <begin position="213"/>
        <end position="319"/>
    </location>
</feature>
<proteinExistence type="predicted"/>
<dbReference type="InterPro" id="IPR012046">
    <property type="entry name" value="LytTR_ABC"/>
</dbReference>
<reference evidence="3" key="1">
    <citation type="submission" date="2022-10" db="EMBL/GenBank/DDBJ databases">
        <title>Vagococcus sp. isolated from poultry meat.</title>
        <authorList>
            <person name="Johansson P."/>
            <person name="Bjorkroth J."/>
        </authorList>
    </citation>
    <scope>NUCLEOTIDE SEQUENCE</scope>
    <source>
        <strain evidence="3">STAA11</strain>
    </source>
</reference>
<dbReference type="Pfam" id="PF04397">
    <property type="entry name" value="LytTR"/>
    <property type="match status" value="1"/>
</dbReference>
<dbReference type="InterPro" id="IPR046947">
    <property type="entry name" value="LytR-like"/>
</dbReference>
<organism evidence="3 4">
    <name type="scientific">Vagococcus intermedius</name>
    <dbReference type="NCBI Taxonomy" id="2991418"/>
    <lineage>
        <taxon>Bacteria</taxon>
        <taxon>Bacillati</taxon>
        <taxon>Bacillota</taxon>
        <taxon>Bacilli</taxon>
        <taxon>Lactobacillales</taxon>
        <taxon>Enterococcaceae</taxon>
        <taxon>Vagococcus</taxon>
    </lineage>
</organism>
<dbReference type="EMBL" id="CP110232">
    <property type="protein sequence ID" value="WEG74030.1"/>
    <property type="molecule type" value="Genomic_DNA"/>
</dbReference>
<keyword evidence="3" id="KW-0238">DNA-binding</keyword>
<gene>
    <name evidence="3" type="ORF">OL234_03795</name>
</gene>
<dbReference type="SMART" id="SM00850">
    <property type="entry name" value="LytTR"/>
    <property type="match status" value="1"/>
</dbReference>
<keyword evidence="4" id="KW-1185">Reference proteome</keyword>
<dbReference type="Gene3D" id="3.40.50.300">
    <property type="entry name" value="P-loop containing nucleotide triphosphate hydrolases"/>
    <property type="match status" value="1"/>
</dbReference>
<dbReference type="PANTHER" id="PTHR37299">
    <property type="entry name" value="TRANSCRIPTIONAL REGULATOR-RELATED"/>
    <property type="match status" value="1"/>
</dbReference>
<dbReference type="Proteomes" id="UP001179647">
    <property type="component" value="Chromosome"/>
</dbReference>